<evidence type="ECO:0000313" key="4">
    <source>
        <dbReference type="Proteomes" id="UP000599437"/>
    </source>
</evidence>
<evidence type="ECO:0000313" key="3">
    <source>
        <dbReference type="EMBL" id="GHB26041.1"/>
    </source>
</evidence>
<keyword evidence="4" id="KW-1185">Reference proteome</keyword>
<feature type="domain" description="SH3b" evidence="2">
    <location>
        <begin position="93"/>
        <end position="168"/>
    </location>
</feature>
<dbReference type="PROSITE" id="PS51781">
    <property type="entry name" value="SH3B"/>
    <property type="match status" value="1"/>
</dbReference>
<sequence>MTSAVDLWTEASAPPYDCLSPKRIRPALRNRHPGVIDDPTPTDPEGSMTGSPTAGSATKRPNRLRRTAVAAVAACGAGLSMVAAAPAPQAAATTTVYVWATGVNMRACPSFECAPYSGIKVSRMNVTAYCQNTGDTVRDGQYVNNYWVQVDAGGPRGWISAVYVSGGDNWSPIPGVSQNFDDCF</sequence>
<feature type="compositionally biased region" description="Basic residues" evidence="1">
    <location>
        <begin position="22"/>
        <end position="32"/>
    </location>
</feature>
<accession>A0ABQ3EAA9</accession>
<feature type="region of interest" description="Disordered" evidence="1">
    <location>
        <begin position="19"/>
        <end position="63"/>
    </location>
</feature>
<name>A0ABQ3EAA9_9ACTN</name>
<dbReference type="InterPro" id="IPR003646">
    <property type="entry name" value="SH3-like_bac-type"/>
</dbReference>
<proteinExistence type="predicted"/>
<evidence type="ECO:0000256" key="1">
    <source>
        <dbReference type="SAM" id="MobiDB-lite"/>
    </source>
</evidence>
<organism evidence="3 4">
    <name type="scientific">Streptomyces chryseus</name>
    <dbReference type="NCBI Taxonomy" id="68186"/>
    <lineage>
        <taxon>Bacteria</taxon>
        <taxon>Bacillati</taxon>
        <taxon>Actinomycetota</taxon>
        <taxon>Actinomycetes</taxon>
        <taxon>Kitasatosporales</taxon>
        <taxon>Streptomycetaceae</taxon>
        <taxon>Streptomyces</taxon>
    </lineage>
</organism>
<protein>
    <recommendedName>
        <fullName evidence="2">SH3b domain-containing protein</fullName>
    </recommendedName>
</protein>
<reference evidence="4" key="1">
    <citation type="journal article" date="2019" name="Int. J. Syst. Evol. Microbiol.">
        <title>The Global Catalogue of Microorganisms (GCM) 10K type strain sequencing project: providing services to taxonomists for standard genome sequencing and annotation.</title>
        <authorList>
            <consortium name="The Broad Institute Genomics Platform"/>
            <consortium name="The Broad Institute Genome Sequencing Center for Infectious Disease"/>
            <person name="Wu L."/>
            <person name="Ma J."/>
        </authorList>
    </citation>
    <scope>NUCLEOTIDE SEQUENCE [LARGE SCALE GENOMIC DNA]</scope>
    <source>
        <strain evidence="4">JCM 4737</strain>
    </source>
</reference>
<comment type="caution">
    <text evidence="3">The sequence shown here is derived from an EMBL/GenBank/DDBJ whole genome shotgun (WGS) entry which is preliminary data.</text>
</comment>
<gene>
    <name evidence="3" type="ORF">GCM10010346_57080</name>
</gene>
<dbReference type="Proteomes" id="UP000599437">
    <property type="component" value="Unassembled WGS sequence"/>
</dbReference>
<evidence type="ECO:0000259" key="2">
    <source>
        <dbReference type="PROSITE" id="PS51781"/>
    </source>
</evidence>
<dbReference type="EMBL" id="BMVO01000027">
    <property type="protein sequence ID" value="GHB26041.1"/>
    <property type="molecule type" value="Genomic_DNA"/>
</dbReference>